<dbReference type="Pfam" id="PF01566">
    <property type="entry name" value="Nramp"/>
    <property type="match status" value="1"/>
</dbReference>
<feature type="transmembrane region" description="Helical" evidence="5">
    <location>
        <begin position="150"/>
        <end position="169"/>
    </location>
</feature>
<feature type="transmembrane region" description="Helical" evidence="5">
    <location>
        <begin position="83"/>
        <end position="111"/>
    </location>
</feature>
<feature type="transmembrane region" description="Helical" evidence="5">
    <location>
        <begin position="286"/>
        <end position="312"/>
    </location>
</feature>
<dbReference type="EMBL" id="BMWY01000002">
    <property type="protein sequence ID" value="GGZ50664.1"/>
    <property type="molecule type" value="Genomic_DNA"/>
</dbReference>
<feature type="transmembrane region" description="Helical" evidence="5">
    <location>
        <begin position="358"/>
        <end position="377"/>
    </location>
</feature>
<feature type="transmembrane region" description="Helical" evidence="5">
    <location>
        <begin position="43"/>
        <end position="62"/>
    </location>
</feature>
<sequence>MIKTLFQKSIFKNLGPGFLLAGAAIGVSHLVQATRAGAEFGFSLIWVLLLACLSKYPFLEFGPRFTASTGKDLISGYKELGKFSYYTYIFITFGTMFVIQASVTIVTAGLAEQLFQLGWSPFIWSAIILGFCIALLWIGKYSGLDLSMKIIVTLLTLVTLISVLFAFNAGTLENALTTPAPSYWNLGGMAFLIAFMGWMPIPLDASVWHSMWTREKAKNTNKQLSVKNSFIDFNVGYLSASFIGLLFLLLGALVMFGRGESFSKNSVGFATQLIELYQFLLGNWSYLLVSIAALITMLSTTLTVADAYPRVLSEIMIPQERETEISLQKKSNLYRIGLIVIPILSLAILYFTDKNFTYLVDFASGLSFLSAPILGYFNFRLVKNYIAEKDRPGKKYQIFSWVCLFILILFGIGYLYIQFN</sequence>
<keyword evidence="3 5" id="KW-1133">Transmembrane helix</keyword>
<comment type="subcellular location">
    <subcellularLocation>
        <location evidence="1">Membrane</location>
        <topology evidence="1">Multi-pass membrane protein</topology>
    </subcellularLocation>
</comment>
<dbReference type="Gene3D" id="1.20.1740.10">
    <property type="entry name" value="Amino acid/polyamine transporter I"/>
    <property type="match status" value="1"/>
</dbReference>
<evidence type="ECO:0000256" key="1">
    <source>
        <dbReference type="ARBA" id="ARBA00004141"/>
    </source>
</evidence>
<feature type="transmembrane region" description="Helical" evidence="5">
    <location>
        <begin position="333"/>
        <end position="352"/>
    </location>
</feature>
<feature type="transmembrane region" description="Helical" evidence="5">
    <location>
        <begin position="233"/>
        <end position="256"/>
    </location>
</feature>
<evidence type="ECO:0000256" key="2">
    <source>
        <dbReference type="ARBA" id="ARBA00022692"/>
    </source>
</evidence>
<keyword evidence="7" id="KW-1185">Reference proteome</keyword>
<evidence type="ECO:0000313" key="6">
    <source>
        <dbReference type="EMBL" id="GGZ50664.1"/>
    </source>
</evidence>
<feature type="transmembrane region" description="Helical" evidence="5">
    <location>
        <begin position="398"/>
        <end position="417"/>
    </location>
</feature>
<gene>
    <name evidence="6" type="ORF">GCM10008088_10470</name>
</gene>
<organism evidence="6 7">
    <name type="scientific">Mesonia mobilis</name>
    <dbReference type="NCBI Taxonomy" id="369791"/>
    <lineage>
        <taxon>Bacteria</taxon>
        <taxon>Pseudomonadati</taxon>
        <taxon>Bacteroidota</taxon>
        <taxon>Flavobacteriia</taxon>
        <taxon>Flavobacteriales</taxon>
        <taxon>Flavobacteriaceae</taxon>
        <taxon>Mesonia</taxon>
    </lineage>
</organism>
<comment type="caution">
    <text evidence="6">The sequence shown here is derived from an EMBL/GenBank/DDBJ whole genome shotgun (WGS) entry which is preliminary data.</text>
</comment>
<keyword evidence="2 5" id="KW-0812">Transmembrane</keyword>
<dbReference type="GeneID" id="94368713"/>
<evidence type="ECO:0000256" key="4">
    <source>
        <dbReference type="ARBA" id="ARBA00023136"/>
    </source>
</evidence>
<feature type="transmembrane region" description="Helical" evidence="5">
    <location>
        <begin position="117"/>
        <end position="138"/>
    </location>
</feature>
<keyword evidence="4 5" id="KW-0472">Membrane</keyword>
<accession>A0ABQ3BLV7</accession>
<dbReference type="InterPro" id="IPR001046">
    <property type="entry name" value="NRAMP_fam"/>
</dbReference>
<feature type="transmembrane region" description="Helical" evidence="5">
    <location>
        <begin position="189"/>
        <end position="212"/>
    </location>
</feature>
<evidence type="ECO:0000256" key="5">
    <source>
        <dbReference type="SAM" id="Phobius"/>
    </source>
</evidence>
<dbReference type="Proteomes" id="UP000615593">
    <property type="component" value="Unassembled WGS sequence"/>
</dbReference>
<evidence type="ECO:0000313" key="7">
    <source>
        <dbReference type="Proteomes" id="UP000615593"/>
    </source>
</evidence>
<protein>
    <submittedName>
        <fullName evidence="6">Permease</fullName>
    </submittedName>
</protein>
<proteinExistence type="predicted"/>
<evidence type="ECO:0000256" key="3">
    <source>
        <dbReference type="ARBA" id="ARBA00022989"/>
    </source>
</evidence>
<reference evidence="7" key="1">
    <citation type="journal article" date="2019" name="Int. J. Syst. Evol. Microbiol.">
        <title>The Global Catalogue of Microorganisms (GCM) 10K type strain sequencing project: providing services to taxonomists for standard genome sequencing and annotation.</title>
        <authorList>
            <consortium name="The Broad Institute Genomics Platform"/>
            <consortium name="The Broad Institute Genome Sequencing Center for Infectious Disease"/>
            <person name="Wu L."/>
            <person name="Ma J."/>
        </authorList>
    </citation>
    <scope>NUCLEOTIDE SEQUENCE [LARGE SCALE GENOMIC DNA]</scope>
    <source>
        <strain evidence="7">KCTC 12708</strain>
    </source>
</reference>
<name>A0ABQ3BLV7_9FLAO</name>
<dbReference type="RefSeq" id="WP_036243140.1">
    <property type="nucleotide sequence ID" value="NZ_BMWY01000002.1"/>
</dbReference>